<dbReference type="Pfam" id="PF01925">
    <property type="entry name" value="TauE"/>
    <property type="match status" value="1"/>
</dbReference>
<evidence type="ECO:0000256" key="2">
    <source>
        <dbReference type="ARBA" id="ARBA00022692"/>
    </source>
</evidence>
<dbReference type="OrthoDB" id="57422at2157"/>
<feature type="transmembrane region" description="Helical" evidence="5">
    <location>
        <begin position="42"/>
        <end position="61"/>
    </location>
</feature>
<proteinExistence type="inferred from homology"/>
<feature type="transmembrane region" description="Helical" evidence="5">
    <location>
        <begin position="99"/>
        <end position="117"/>
    </location>
</feature>
<dbReference type="RefSeq" id="WP_086636778.1">
    <property type="nucleotide sequence ID" value="NZ_MRZU01000003.1"/>
</dbReference>
<keyword evidence="3 5" id="KW-1133">Transmembrane helix</keyword>
<reference evidence="6 7" key="1">
    <citation type="submission" date="2016-12" db="EMBL/GenBank/DDBJ databases">
        <title>Discovery of methanogenic haloarchaea.</title>
        <authorList>
            <person name="Sorokin D.Y."/>
            <person name="Makarova K.S."/>
            <person name="Abbas B."/>
            <person name="Ferrer M."/>
            <person name="Golyshin P.N."/>
        </authorList>
    </citation>
    <scope>NUCLEOTIDE SEQUENCE [LARGE SCALE GENOMIC DNA]</scope>
    <source>
        <strain evidence="6">AMET1</strain>
    </source>
</reference>
<dbReference type="EMBL" id="MRZU01000003">
    <property type="protein sequence ID" value="OUJ18710.1"/>
    <property type="molecule type" value="Genomic_DNA"/>
</dbReference>
<protein>
    <recommendedName>
        <fullName evidence="5">Probable membrane transporter protein</fullName>
    </recommendedName>
</protein>
<organism evidence="6 7">
    <name type="scientific">Methanonatronarchaeum thermophilum</name>
    <dbReference type="NCBI Taxonomy" id="1927129"/>
    <lineage>
        <taxon>Archaea</taxon>
        <taxon>Methanobacteriati</taxon>
        <taxon>Methanobacteriota</taxon>
        <taxon>Methanonatronarchaeia</taxon>
        <taxon>Methanonatronarchaeales</taxon>
        <taxon>Methanonatronarchaeaceae</taxon>
        <taxon>Methanonatronarchaeum</taxon>
    </lineage>
</organism>
<dbReference type="InterPro" id="IPR002781">
    <property type="entry name" value="TM_pro_TauE-like"/>
</dbReference>
<dbReference type="AlphaFoldDB" id="A0A1Y3GBT8"/>
<dbReference type="InterPro" id="IPR051598">
    <property type="entry name" value="TSUP/Inactive_protease-like"/>
</dbReference>
<gene>
    <name evidence="6" type="ORF">AMET1_0359</name>
</gene>
<comment type="similarity">
    <text evidence="5">Belongs to the 4-toluene sulfonate uptake permease (TSUP) (TC 2.A.102) family.</text>
</comment>
<evidence type="ECO:0000256" key="5">
    <source>
        <dbReference type="RuleBase" id="RU363041"/>
    </source>
</evidence>
<keyword evidence="5" id="KW-1003">Cell membrane</keyword>
<sequence>MISILSVPIVLSAIAFLFSMLGRSGGTLYTPLFFWMGFDLKTQAIPLSIFLGFLTSSIAMANYSWKKILNWRIAIPLGLTMLIFSPLGAYFQLNIPEKHIIFILACFTALSVIPLLFEKTINIQNKKFNKKNLVIGLSGGASLGFFTAIIGRGGGTFIVPLLYTIGVKIKTAAAISSFAVACSQGSSLIAYLSLHAEPEWTLWIASILAVITGSLAGSKFMVESLSSRQIKWIFIIINLLIATTLIINDVILA</sequence>
<feature type="transmembrane region" description="Helical" evidence="5">
    <location>
        <begin position="200"/>
        <end position="220"/>
    </location>
</feature>
<accession>A0A1Y3GBT8</accession>
<name>A0A1Y3GBT8_9EURY</name>
<evidence type="ECO:0000256" key="4">
    <source>
        <dbReference type="ARBA" id="ARBA00023136"/>
    </source>
</evidence>
<comment type="caution">
    <text evidence="6">The sequence shown here is derived from an EMBL/GenBank/DDBJ whole genome shotgun (WGS) entry which is preliminary data.</text>
</comment>
<evidence type="ECO:0000313" key="6">
    <source>
        <dbReference type="EMBL" id="OUJ18710.1"/>
    </source>
</evidence>
<feature type="transmembrane region" description="Helical" evidence="5">
    <location>
        <begin position="232"/>
        <end position="252"/>
    </location>
</feature>
<feature type="transmembrane region" description="Helical" evidence="5">
    <location>
        <begin position="73"/>
        <end position="93"/>
    </location>
</feature>
<evidence type="ECO:0000256" key="1">
    <source>
        <dbReference type="ARBA" id="ARBA00004141"/>
    </source>
</evidence>
<keyword evidence="4 5" id="KW-0472">Membrane</keyword>
<dbReference type="GO" id="GO:0005886">
    <property type="term" value="C:plasma membrane"/>
    <property type="evidence" value="ECO:0007669"/>
    <property type="project" value="UniProtKB-SubCell"/>
</dbReference>
<evidence type="ECO:0000313" key="7">
    <source>
        <dbReference type="Proteomes" id="UP000195137"/>
    </source>
</evidence>
<dbReference type="PANTHER" id="PTHR43701:SF2">
    <property type="entry name" value="MEMBRANE TRANSPORTER PROTEIN YJNA-RELATED"/>
    <property type="match status" value="1"/>
</dbReference>
<dbReference type="Proteomes" id="UP000195137">
    <property type="component" value="Unassembled WGS sequence"/>
</dbReference>
<dbReference type="PANTHER" id="PTHR43701">
    <property type="entry name" value="MEMBRANE TRANSPORTER PROTEIN MJ0441-RELATED"/>
    <property type="match status" value="1"/>
</dbReference>
<evidence type="ECO:0000256" key="3">
    <source>
        <dbReference type="ARBA" id="ARBA00022989"/>
    </source>
</evidence>
<keyword evidence="7" id="KW-1185">Reference proteome</keyword>
<keyword evidence="2 5" id="KW-0812">Transmembrane</keyword>
<comment type="subcellular location">
    <subcellularLocation>
        <location evidence="5">Cell membrane</location>
        <topology evidence="5">Multi-pass membrane protein</topology>
    </subcellularLocation>
    <subcellularLocation>
        <location evidence="1">Membrane</location>
        <topology evidence="1">Multi-pass membrane protein</topology>
    </subcellularLocation>
</comment>